<keyword evidence="1" id="KW-1133">Transmembrane helix</keyword>
<keyword evidence="1" id="KW-0472">Membrane</keyword>
<proteinExistence type="predicted"/>
<evidence type="ECO:0000256" key="1">
    <source>
        <dbReference type="SAM" id="Phobius"/>
    </source>
</evidence>
<dbReference type="AlphaFoldDB" id="A0A061AYV9"/>
<dbReference type="VEuPathDB" id="FungiDB:BON22_2689"/>
<dbReference type="Pfam" id="PF11055">
    <property type="entry name" value="Gsf2"/>
    <property type="match status" value="1"/>
</dbReference>
<reference evidence="2" key="1">
    <citation type="journal article" date="2014" name="Genome Announc.">
        <title>Genome sequence of the yeast Cyberlindnera fabianii (Hansenula fabianii).</title>
        <authorList>
            <person name="Freel K.C."/>
            <person name="Sarilar V."/>
            <person name="Neuveglise C."/>
            <person name="Devillers H."/>
            <person name="Friedrich A."/>
            <person name="Schacherer J."/>
        </authorList>
    </citation>
    <scope>NUCLEOTIDE SEQUENCE</scope>
    <source>
        <strain evidence="2">YJS4271</strain>
    </source>
</reference>
<dbReference type="PhylomeDB" id="A0A061AYV9"/>
<evidence type="ECO:0000313" key="2">
    <source>
        <dbReference type="EMBL" id="CDR42412.1"/>
    </source>
</evidence>
<dbReference type="InterPro" id="IPR022757">
    <property type="entry name" value="Gsf2"/>
</dbReference>
<dbReference type="EMBL" id="LK052894">
    <property type="protein sequence ID" value="CDR42412.1"/>
    <property type="molecule type" value="Genomic_DNA"/>
</dbReference>
<feature type="transmembrane region" description="Helical" evidence="1">
    <location>
        <begin position="225"/>
        <end position="245"/>
    </location>
</feature>
<name>A0A061AYV9_CYBFA</name>
<gene>
    <name evidence="2" type="ORF">CYFA0S_09e03026g</name>
</gene>
<dbReference type="OrthoDB" id="4076669at2759"/>
<accession>A0A061AYV9</accession>
<sequence>MDVKRRTKSRHLALFHHLALDKHNKSLTQLNKSTYLINMSVDDVIDAQDARLEVYMRMNDDSEKDYCFSVGINDTFESLMQVFHTLKLSLRPNVFYHQIPSGFKVSTDPGYLTVYGGLLYTDDATKNTKNVKLTDKISDHAWPGQLIVPVWEPKNSNKFIVLAILAFWLYTDLPDVWSPTPGICLTNQISFIIAAILNKFELKEAALDMIRETAVNRSSFTAQMIFFAFHVFKCALIYGTLWIGVFNPYSLNPYKVYTINKTDKFDDAKRDQLIAIGWTGSRKATLEEYKEYFRDTEVKKLGGIVKASKMGMFERLKNPGVILGEGEGFDTPLTDVKSLKQIEANPEKFELTYEYYADIGEYFENYLSTQSKNANTDIKNFRKYGPSDCSERIKKIVEARKAIGDAKAKEDKKTK</sequence>
<organism evidence="2">
    <name type="scientific">Cyberlindnera fabianii</name>
    <name type="common">Yeast</name>
    <name type="synonym">Hansenula fabianii</name>
    <dbReference type="NCBI Taxonomy" id="36022"/>
    <lineage>
        <taxon>Eukaryota</taxon>
        <taxon>Fungi</taxon>
        <taxon>Dikarya</taxon>
        <taxon>Ascomycota</taxon>
        <taxon>Saccharomycotina</taxon>
        <taxon>Saccharomycetes</taxon>
        <taxon>Phaffomycetales</taxon>
        <taxon>Phaffomycetaceae</taxon>
        <taxon>Cyberlindnera</taxon>
    </lineage>
</organism>
<protein>
    <submittedName>
        <fullName evidence="2">CYFA0S09e03026g1_1</fullName>
    </submittedName>
</protein>
<keyword evidence="1" id="KW-0812">Transmembrane</keyword>